<dbReference type="Proteomes" id="UP000007030">
    <property type="component" value="Chromosome"/>
</dbReference>
<dbReference type="RefSeq" id="WP_013704779.1">
    <property type="nucleotide sequence ID" value="NC_015387.1"/>
</dbReference>
<gene>
    <name evidence="1" type="ordered locus">Marky_2006</name>
</gene>
<keyword evidence="1" id="KW-0378">Hydrolase</keyword>
<dbReference type="EMBL" id="CP002630">
    <property type="protein sequence ID" value="AEB12734.1"/>
    <property type="molecule type" value="Genomic_DNA"/>
</dbReference>
<evidence type="ECO:0000313" key="1">
    <source>
        <dbReference type="EMBL" id="AEB12734.1"/>
    </source>
</evidence>
<evidence type="ECO:0000313" key="2">
    <source>
        <dbReference type="Proteomes" id="UP000007030"/>
    </source>
</evidence>
<dbReference type="KEGG" id="mhd:Marky_2006"/>
<dbReference type="STRING" id="869210.Marky_2006"/>
<dbReference type="Gene3D" id="3.40.50.1000">
    <property type="entry name" value="HAD superfamily/HAD-like"/>
    <property type="match status" value="1"/>
</dbReference>
<dbReference type="OrthoDB" id="9781413at2"/>
<sequence>MRGTQAEVLVLDLDGTLRDLVQTDGKIPQATLEAVCRAHHARPRLHVVVNTGQTLEHVMGLVQQVFGRRVVYSGRFAVVYEHGAGVYLPGPLGVRKIPLYALLDRRLLRVFDRVREGIFHACRTALGWGCREFHLQGNEFNIALKPNAPEGSREADQVCRTAAALLLRVLAECAAAEDGQNASALEAALALEARREAKLSFLPPPNRAAPSVPDWLAVQFFYYPADLVGLSARQLTKVTGLEAVLHAWGLDQPRAVVLGDGEDDLEVMRAVAGWPGSLVACPEGAREAVRAYVTAASGVVYPPGRAELALEAAGLAGA</sequence>
<name>F2NMZ5_MARHT</name>
<reference evidence="1 2" key="1">
    <citation type="journal article" date="2012" name="Stand. Genomic Sci.">
        <title>Complete genome sequence of the aerobic, heterotroph Marinithermus hydrothermalis type strain (T1(T)) from a deep-sea hydrothermal vent chimney.</title>
        <authorList>
            <person name="Copeland A."/>
            <person name="Gu W."/>
            <person name="Yasawong M."/>
            <person name="Lapidus A."/>
            <person name="Lucas S."/>
            <person name="Deshpande S."/>
            <person name="Pagani I."/>
            <person name="Tapia R."/>
            <person name="Cheng J.F."/>
            <person name="Goodwin L.A."/>
            <person name="Pitluck S."/>
            <person name="Liolios K."/>
            <person name="Ivanova N."/>
            <person name="Mavromatis K."/>
            <person name="Mikhailova N."/>
            <person name="Pati A."/>
            <person name="Chen A."/>
            <person name="Palaniappan K."/>
            <person name="Land M."/>
            <person name="Pan C."/>
            <person name="Brambilla E.M."/>
            <person name="Rohde M."/>
            <person name="Tindall B.J."/>
            <person name="Sikorski J."/>
            <person name="Goker M."/>
            <person name="Detter J.C."/>
            <person name="Bristow J."/>
            <person name="Eisen J.A."/>
            <person name="Markowitz V."/>
            <person name="Hugenholtz P."/>
            <person name="Kyrpides N.C."/>
            <person name="Klenk H.P."/>
            <person name="Woyke T."/>
        </authorList>
    </citation>
    <scope>NUCLEOTIDE SEQUENCE [LARGE SCALE GENOMIC DNA]</scope>
    <source>
        <strain evidence="2">DSM 14884 / JCM 11576 / T1</strain>
    </source>
</reference>
<proteinExistence type="predicted"/>
<keyword evidence="2" id="KW-1185">Reference proteome</keyword>
<dbReference type="GO" id="GO:0016787">
    <property type="term" value="F:hydrolase activity"/>
    <property type="evidence" value="ECO:0007669"/>
    <property type="project" value="UniProtKB-KW"/>
</dbReference>
<dbReference type="InterPro" id="IPR023214">
    <property type="entry name" value="HAD_sf"/>
</dbReference>
<organism evidence="1 2">
    <name type="scientific">Marinithermus hydrothermalis (strain DSM 14884 / JCM 11576 / T1)</name>
    <dbReference type="NCBI Taxonomy" id="869210"/>
    <lineage>
        <taxon>Bacteria</taxon>
        <taxon>Thermotogati</taxon>
        <taxon>Deinococcota</taxon>
        <taxon>Deinococci</taxon>
        <taxon>Thermales</taxon>
        <taxon>Thermaceae</taxon>
        <taxon>Marinithermus</taxon>
    </lineage>
</organism>
<accession>F2NMZ5</accession>
<dbReference type="eggNOG" id="COG0561">
    <property type="taxonomic scope" value="Bacteria"/>
</dbReference>
<protein>
    <submittedName>
        <fullName evidence="1">Haloacid dehalogenase domain protein hydrolase</fullName>
    </submittedName>
</protein>
<dbReference type="HOGENOM" id="CLU_873775_0_0_0"/>
<dbReference type="SUPFAM" id="SSF56784">
    <property type="entry name" value="HAD-like"/>
    <property type="match status" value="1"/>
</dbReference>
<dbReference type="InterPro" id="IPR036412">
    <property type="entry name" value="HAD-like_sf"/>
</dbReference>
<dbReference type="AlphaFoldDB" id="F2NMZ5"/>